<sequence length="86" mass="9752">MFDWYVNWKKREQRKAIIEVVGRILASQVPTIEESTKKAVKDQVVPTKKLVIDILNSLAGSFSGATGREADKTIREKMGTLVKFEE</sequence>
<accession>A0A929MPB3</accession>
<dbReference type="EMBL" id="JABZFV010000067">
    <property type="protein sequence ID" value="MBF0934787.1"/>
    <property type="molecule type" value="Genomic_DNA"/>
</dbReference>
<evidence type="ECO:0000313" key="1">
    <source>
        <dbReference type="EMBL" id="MBF0934787.1"/>
    </source>
</evidence>
<gene>
    <name evidence="1" type="ORF">HXK00_03970</name>
</gene>
<protein>
    <submittedName>
        <fullName evidence="1">Uncharacterized protein</fullName>
    </submittedName>
</protein>
<dbReference type="AlphaFoldDB" id="A0A929MPB3"/>
<comment type="caution">
    <text evidence="1">The sequence shown here is derived from an EMBL/GenBank/DDBJ whole genome shotgun (WGS) entry which is preliminary data.</text>
</comment>
<organism evidence="1 2">
    <name type="scientific">Abiotrophia defectiva</name>
    <name type="common">Streptococcus defectivus</name>
    <dbReference type="NCBI Taxonomy" id="46125"/>
    <lineage>
        <taxon>Bacteria</taxon>
        <taxon>Bacillati</taxon>
        <taxon>Bacillota</taxon>
        <taxon>Bacilli</taxon>
        <taxon>Lactobacillales</taxon>
        <taxon>Aerococcaceae</taxon>
        <taxon>Abiotrophia</taxon>
    </lineage>
</organism>
<name>A0A929MPB3_ABIDE</name>
<dbReference type="Proteomes" id="UP000757900">
    <property type="component" value="Unassembled WGS sequence"/>
</dbReference>
<evidence type="ECO:0000313" key="2">
    <source>
        <dbReference type="Proteomes" id="UP000757900"/>
    </source>
</evidence>
<proteinExistence type="predicted"/>
<reference evidence="1" key="1">
    <citation type="submission" date="2020-04" db="EMBL/GenBank/DDBJ databases">
        <title>Deep metagenomics examines the oral microbiome during advanced dental caries in children, revealing novel taxa and co-occurrences with host molecules.</title>
        <authorList>
            <person name="Baker J.L."/>
            <person name="Morton J.T."/>
            <person name="Dinis M."/>
            <person name="Alvarez R."/>
            <person name="Tran N.C."/>
            <person name="Knight R."/>
            <person name="Edlund A."/>
        </authorList>
    </citation>
    <scope>NUCLEOTIDE SEQUENCE</scope>
    <source>
        <strain evidence="1">JCVI_23_bin.16</strain>
    </source>
</reference>